<dbReference type="EMBL" id="MU275856">
    <property type="protein sequence ID" value="KAI0051005.1"/>
    <property type="molecule type" value="Genomic_DNA"/>
</dbReference>
<proteinExistence type="predicted"/>
<organism evidence="1 2">
    <name type="scientific">Auriscalpium vulgare</name>
    <dbReference type="NCBI Taxonomy" id="40419"/>
    <lineage>
        <taxon>Eukaryota</taxon>
        <taxon>Fungi</taxon>
        <taxon>Dikarya</taxon>
        <taxon>Basidiomycota</taxon>
        <taxon>Agaricomycotina</taxon>
        <taxon>Agaricomycetes</taxon>
        <taxon>Russulales</taxon>
        <taxon>Auriscalpiaceae</taxon>
        <taxon>Auriscalpium</taxon>
    </lineage>
</organism>
<reference evidence="1" key="2">
    <citation type="journal article" date="2022" name="New Phytol.">
        <title>Evolutionary transition to the ectomycorrhizal habit in the genomes of a hyperdiverse lineage of mushroom-forming fungi.</title>
        <authorList>
            <person name="Looney B."/>
            <person name="Miyauchi S."/>
            <person name="Morin E."/>
            <person name="Drula E."/>
            <person name="Courty P.E."/>
            <person name="Kohler A."/>
            <person name="Kuo A."/>
            <person name="LaButti K."/>
            <person name="Pangilinan J."/>
            <person name="Lipzen A."/>
            <person name="Riley R."/>
            <person name="Andreopoulos W."/>
            <person name="He G."/>
            <person name="Johnson J."/>
            <person name="Nolan M."/>
            <person name="Tritt A."/>
            <person name="Barry K.W."/>
            <person name="Grigoriev I.V."/>
            <person name="Nagy L.G."/>
            <person name="Hibbett D."/>
            <person name="Henrissat B."/>
            <person name="Matheny P.B."/>
            <person name="Labbe J."/>
            <person name="Martin F.M."/>
        </authorList>
    </citation>
    <scope>NUCLEOTIDE SEQUENCE</scope>
    <source>
        <strain evidence="1">FP105234-sp</strain>
    </source>
</reference>
<accession>A0ACB8S3V4</accession>
<name>A0ACB8S3V4_9AGAM</name>
<keyword evidence="2" id="KW-1185">Reference proteome</keyword>
<sequence>MTPYYGFASHHWPRFGGYHHYGGPRRIIWFALGAVAATVWARTRDSHVFGGCDTRRVRWESENGWRRREEAGAAIVAAPAAAAEVVSGREPQREVVYRAAPQSPEQGVSWEAEREKVRELGRSAGETVSELSEATIDSMLAGLQGLKSVSPGLSVSGVMYDTDFSWDAALGGTAQ</sequence>
<gene>
    <name evidence="1" type="ORF">FA95DRAFT_421436</name>
</gene>
<evidence type="ECO:0000313" key="1">
    <source>
        <dbReference type="EMBL" id="KAI0051005.1"/>
    </source>
</evidence>
<dbReference type="Proteomes" id="UP000814033">
    <property type="component" value="Unassembled WGS sequence"/>
</dbReference>
<reference evidence="1" key="1">
    <citation type="submission" date="2021-02" db="EMBL/GenBank/DDBJ databases">
        <authorList>
            <consortium name="DOE Joint Genome Institute"/>
            <person name="Ahrendt S."/>
            <person name="Looney B.P."/>
            <person name="Miyauchi S."/>
            <person name="Morin E."/>
            <person name="Drula E."/>
            <person name="Courty P.E."/>
            <person name="Chicoki N."/>
            <person name="Fauchery L."/>
            <person name="Kohler A."/>
            <person name="Kuo A."/>
            <person name="Labutti K."/>
            <person name="Pangilinan J."/>
            <person name="Lipzen A."/>
            <person name="Riley R."/>
            <person name="Andreopoulos W."/>
            <person name="He G."/>
            <person name="Johnson J."/>
            <person name="Barry K.W."/>
            <person name="Grigoriev I.V."/>
            <person name="Nagy L."/>
            <person name="Hibbett D."/>
            <person name="Henrissat B."/>
            <person name="Matheny P.B."/>
            <person name="Labbe J."/>
            <person name="Martin F."/>
        </authorList>
    </citation>
    <scope>NUCLEOTIDE SEQUENCE</scope>
    <source>
        <strain evidence="1">FP105234-sp</strain>
    </source>
</reference>
<comment type="caution">
    <text evidence="1">The sequence shown here is derived from an EMBL/GenBank/DDBJ whole genome shotgun (WGS) entry which is preliminary data.</text>
</comment>
<protein>
    <submittedName>
        <fullName evidence="1">Uncharacterized protein</fullName>
    </submittedName>
</protein>
<evidence type="ECO:0000313" key="2">
    <source>
        <dbReference type="Proteomes" id="UP000814033"/>
    </source>
</evidence>